<keyword evidence="2" id="KW-0548">Nucleotidyltransferase</keyword>
<dbReference type="Gene3D" id="3.60.10.10">
    <property type="entry name" value="Endonuclease/exonuclease/phosphatase"/>
    <property type="match status" value="1"/>
</dbReference>
<dbReference type="PANTHER" id="PTHR33776">
    <property type="entry name" value="ENDO/EXONUCLEASE/PHOSPHATASE DOMAIN-CONTAINING PROTEIN"/>
    <property type="match status" value="1"/>
</dbReference>
<evidence type="ECO:0000313" key="3">
    <source>
        <dbReference type="Proteomes" id="UP000596742"/>
    </source>
</evidence>
<dbReference type="Proteomes" id="UP000596742">
    <property type="component" value="Unassembled WGS sequence"/>
</dbReference>
<feature type="domain" description="Endonuclease/exonuclease/phosphatase" evidence="1">
    <location>
        <begin position="113"/>
        <end position="260"/>
    </location>
</feature>
<dbReference type="InterPro" id="IPR005135">
    <property type="entry name" value="Endo/exonuclease/phosphatase"/>
</dbReference>
<proteinExistence type="predicted"/>
<accession>A0A8B6EZ51</accession>
<dbReference type="Pfam" id="PF03372">
    <property type="entry name" value="Exo_endo_phos"/>
    <property type="match status" value="1"/>
</dbReference>
<dbReference type="GO" id="GO:0004475">
    <property type="term" value="F:mannose-1-phosphate guanylyltransferase (GTP) activity"/>
    <property type="evidence" value="ECO:0007669"/>
    <property type="project" value="UniProtKB-EC"/>
</dbReference>
<dbReference type="InterPro" id="IPR036691">
    <property type="entry name" value="Endo/exonu/phosph_ase_sf"/>
</dbReference>
<protein>
    <submittedName>
        <fullName evidence="2">Mannose-1-phosphate guanylyltransferase</fullName>
        <ecNumber evidence="2">2.7.7.13</ecNumber>
    </submittedName>
</protein>
<dbReference type="OrthoDB" id="6154567at2759"/>
<name>A0A8B6EZ51_MYTGA</name>
<dbReference type="PANTHER" id="PTHR33776:SF3">
    <property type="entry name" value="PHD-TYPE DOMAIN-CONTAINING PROTEIN"/>
    <property type="match status" value="1"/>
</dbReference>
<comment type="caution">
    <text evidence="2">The sequence shown here is derived from an EMBL/GenBank/DDBJ whole genome shotgun (WGS) entry which is preliminary data.</text>
</comment>
<organism evidence="2 3">
    <name type="scientific">Mytilus galloprovincialis</name>
    <name type="common">Mediterranean mussel</name>
    <dbReference type="NCBI Taxonomy" id="29158"/>
    <lineage>
        <taxon>Eukaryota</taxon>
        <taxon>Metazoa</taxon>
        <taxon>Spiralia</taxon>
        <taxon>Lophotrochozoa</taxon>
        <taxon>Mollusca</taxon>
        <taxon>Bivalvia</taxon>
        <taxon>Autobranchia</taxon>
        <taxon>Pteriomorphia</taxon>
        <taxon>Mytilida</taxon>
        <taxon>Mytiloidea</taxon>
        <taxon>Mytilidae</taxon>
        <taxon>Mytilinae</taxon>
        <taxon>Mytilus</taxon>
    </lineage>
</organism>
<gene>
    <name evidence="2" type="ORF">MGAL_10B011619</name>
</gene>
<dbReference type="EMBL" id="UYJE01005898">
    <property type="protein sequence ID" value="VDI41414.1"/>
    <property type="molecule type" value="Genomic_DNA"/>
</dbReference>
<reference evidence="2" key="1">
    <citation type="submission" date="2018-11" db="EMBL/GenBank/DDBJ databases">
        <authorList>
            <person name="Alioto T."/>
            <person name="Alioto T."/>
        </authorList>
    </citation>
    <scope>NUCLEOTIDE SEQUENCE</scope>
</reference>
<dbReference type="AlphaFoldDB" id="A0A8B6EZ51"/>
<dbReference type="EC" id="2.7.7.13" evidence="2"/>
<evidence type="ECO:0000259" key="1">
    <source>
        <dbReference type="Pfam" id="PF03372"/>
    </source>
</evidence>
<keyword evidence="3" id="KW-1185">Reference proteome</keyword>
<keyword evidence="2" id="KW-0808">Transferase</keyword>
<sequence length="342" mass="38895">MGVSIEDYRAASGLFHCTCSKRKSSTYINYNYYTYLEILKINLHCSFYVFSLACLQSINPKIDIIFLLFVLHFILLVGNIEPNPGPDENNISSTPSSVRFSEIDKSISICNLNIRSIRNKLEFLNNFTDEFDVLAVTETHLDPSVSEDQLKLDSFNNIIRKDRNNFGGGLMIYVKDDIGIVRKSELENPFDETLWVEIRAKGQNFLLCHSYRPPNADTDFWARLNHAIETAFQFNENIVITGDLNSDLFNVNNNKLIDTMDLFNLRNDHSCVLYSIIGWNAVVGSWTRVEGTPNDPNPNKPFAKIEVTSTFTNDGKLNPSITVIGKSKCDSEYCRISKPVQI</sequence>
<dbReference type="SUPFAM" id="SSF56219">
    <property type="entry name" value="DNase I-like"/>
    <property type="match status" value="1"/>
</dbReference>
<evidence type="ECO:0000313" key="2">
    <source>
        <dbReference type="EMBL" id="VDI41414.1"/>
    </source>
</evidence>